<name>A0A9W9XKM8_9EURO</name>
<organism evidence="1 2">
    <name type="scientific">Penicillium fimorum</name>
    <dbReference type="NCBI Taxonomy" id="1882269"/>
    <lineage>
        <taxon>Eukaryota</taxon>
        <taxon>Fungi</taxon>
        <taxon>Dikarya</taxon>
        <taxon>Ascomycota</taxon>
        <taxon>Pezizomycotina</taxon>
        <taxon>Eurotiomycetes</taxon>
        <taxon>Eurotiomycetidae</taxon>
        <taxon>Eurotiales</taxon>
        <taxon>Aspergillaceae</taxon>
        <taxon>Penicillium</taxon>
    </lineage>
</organism>
<dbReference type="AlphaFoldDB" id="A0A9W9XKM8"/>
<comment type="caution">
    <text evidence="1">The sequence shown here is derived from an EMBL/GenBank/DDBJ whole genome shotgun (WGS) entry which is preliminary data.</text>
</comment>
<dbReference type="EMBL" id="JAPWDS010000006">
    <property type="protein sequence ID" value="KAJ5494729.1"/>
    <property type="molecule type" value="Genomic_DNA"/>
</dbReference>
<evidence type="ECO:0000313" key="1">
    <source>
        <dbReference type="EMBL" id="KAJ5494729.1"/>
    </source>
</evidence>
<sequence length="131" mass="14647">MGQRSVFIAPSEDMRGVDNDTWLNVGPPEFLEDPDNDEAHWITVILPAEMNDTYTDEAIMTHVHQIILDRQAIVCDVAQHNLGVTCISIPAPVDTDTDAMWVRAEVDAGKWVEVIRTGMVTLNREVIFQAS</sequence>
<proteinExistence type="predicted"/>
<dbReference type="OrthoDB" id="4340892at2759"/>
<protein>
    <submittedName>
        <fullName evidence="1">Uncharacterized protein</fullName>
    </submittedName>
</protein>
<reference evidence="1" key="2">
    <citation type="journal article" date="2023" name="IMA Fungus">
        <title>Comparative genomic study of the Penicillium genus elucidates a diverse pangenome and 15 lateral gene transfer events.</title>
        <authorList>
            <person name="Petersen C."/>
            <person name="Sorensen T."/>
            <person name="Nielsen M.R."/>
            <person name="Sondergaard T.E."/>
            <person name="Sorensen J.L."/>
            <person name="Fitzpatrick D.A."/>
            <person name="Frisvad J.C."/>
            <person name="Nielsen K.L."/>
        </authorList>
    </citation>
    <scope>NUCLEOTIDE SEQUENCE</scope>
    <source>
        <strain evidence="1">IBT 29495</strain>
    </source>
</reference>
<evidence type="ECO:0000313" key="2">
    <source>
        <dbReference type="Proteomes" id="UP001149954"/>
    </source>
</evidence>
<dbReference type="Proteomes" id="UP001149954">
    <property type="component" value="Unassembled WGS sequence"/>
</dbReference>
<keyword evidence="2" id="KW-1185">Reference proteome</keyword>
<accession>A0A9W9XKM8</accession>
<reference evidence="1" key="1">
    <citation type="submission" date="2022-12" db="EMBL/GenBank/DDBJ databases">
        <authorList>
            <person name="Petersen C."/>
        </authorList>
    </citation>
    <scope>NUCLEOTIDE SEQUENCE</scope>
    <source>
        <strain evidence="1">IBT 29495</strain>
    </source>
</reference>
<gene>
    <name evidence="1" type="ORF">N7463_010816</name>
</gene>